<dbReference type="InterPro" id="IPR036388">
    <property type="entry name" value="WH-like_DNA-bd_sf"/>
</dbReference>
<organism evidence="2 3">
    <name type="scientific">Phytohabitans aurantiacus</name>
    <dbReference type="NCBI Taxonomy" id="3016789"/>
    <lineage>
        <taxon>Bacteria</taxon>
        <taxon>Bacillati</taxon>
        <taxon>Actinomycetota</taxon>
        <taxon>Actinomycetes</taxon>
        <taxon>Micromonosporales</taxon>
        <taxon>Micromonosporaceae</taxon>
    </lineage>
</organism>
<evidence type="ECO:0000313" key="2">
    <source>
        <dbReference type="EMBL" id="GLH95006.1"/>
    </source>
</evidence>
<comment type="caution">
    <text evidence="2">The sequence shown here is derived from an EMBL/GenBank/DDBJ whole genome shotgun (WGS) entry which is preliminary data.</text>
</comment>
<name>A0ABQ5QK97_9ACTN</name>
<sequence length="127" mass="14174">MAALPRYLCHLDSCATFSRVDQERRGQWLRGVLDVCVMALLGRRESYGYELAQALDEAGFGQIQGGTLYPVLLRLQRTGLIAAEWREGGSGPARKYYRLTEDGKQAVARLSADWSVFAGHVDAVIRR</sequence>
<reference evidence="2" key="1">
    <citation type="submission" date="2022-12" db="EMBL/GenBank/DDBJ databases">
        <title>New Phytohabitans aurantiacus sp. RD004123 nov., an actinomycete isolated from soil.</title>
        <authorList>
            <person name="Triningsih D.W."/>
            <person name="Harunari E."/>
            <person name="Igarashi Y."/>
        </authorList>
    </citation>
    <scope>NUCLEOTIDE SEQUENCE</scope>
    <source>
        <strain evidence="2">RD004123</strain>
    </source>
</reference>
<dbReference type="InterPro" id="IPR005149">
    <property type="entry name" value="Tscrpt_reg_PadR_N"/>
</dbReference>
<evidence type="ECO:0000259" key="1">
    <source>
        <dbReference type="Pfam" id="PF03551"/>
    </source>
</evidence>
<dbReference type="PANTHER" id="PTHR33169:SF14">
    <property type="entry name" value="TRANSCRIPTIONAL REGULATOR RV3488"/>
    <property type="match status" value="1"/>
</dbReference>
<dbReference type="Gene3D" id="1.10.10.10">
    <property type="entry name" value="Winged helix-like DNA-binding domain superfamily/Winged helix DNA-binding domain"/>
    <property type="match status" value="1"/>
</dbReference>
<feature type="domain" description="Transcription regulator PadR N-terminal" evidence="1">
    <location>
        <begin position="37"/>
        <end position="108"/>
    </location>
</feature>
<dbReference type="SUPFAM" id="SSF46785">
    <property type="entry name" value="Winged helix' DNA-binding domain"/>
    <property type="match status" value="1"/>
</dbReference>
<accession>A0ABQ5QK97</accession>
<dbReference type="Pfam" id="PF03551">
    <property type="entry name" value="PadR"/>
    <property type="match status" value="1"/>
</dbReference>
<dbReference type="EMBL" id="BSDI01000001">
    <property type="protein sequence ID" value="GLH95006.1"/>
    <property type="molecule type" value="Genomic_DNA"/>
</dbReference>
<dbReference type="InterPro" id="IPR052509">
    <property type="entry name" value="Metal_resp_DNA-bind_regulator"/>
</dbReference>
<protein>
    <submittedName>
        <fullName evidence="2">Transcriptional regulator</fullName>
    </submittedName>
</protein>
<keyword evidence="3" id="KW-1185">Reference proteome</keyword>
<evidence type="ECO:0000313" key="3">
    <source>
        <dbReference type="Proteomes" id="UP001144280"/>
    </source>
</evidence>
<dbReference type="Proteomes" id="UP001144280">
    <property type="component" value="Unassembled WGS sequence"/>
</dbReference>
<dbReference type="PANTHER" id="PTHR33169">
    <property type="entry name" value="PADR-FAMILY TRANSCRIPTIONAL REGULATOR"/>
    <property type="match status" value="1"/>
</dbReference>
<dbReference type="InterPro" id="IPR036390">
    <property type="entry name" value="WH_DNA-bd_sf"/>
</dbReference>
<proteinExistence type="predicted"/>
<gene>
    <name evidence="2" type="ORF">Pa4123_02780</name>
</gene>